<keyword evidence="2" id="KW-1185">Reference proteome</keyword>
<dbReference type="AlphaFoldDB" id="A0A1X4XY85"/>
<evidence type="ECO:0000313" key="1">
    <source>
        <dbReference type="EMBL" id="OSS42506.1"/>
    </source>
</evidence>
<sequence>MWLLENERPNLFNLRNFYKVELERKEEMPNLFLYQLSSNKSDLIIKKFSLEKFSNAFKEKLNNFLKINKFLFIETNYQKFIWINSNFVVSIVNKLKAEDVTMEIETTSGLTDSIEIGSRIHLQLFIVKNIEIIAMPTTKEETRGIKSKYDIASTSF</sequence>
<gene>
    <name evidence="1" type="ORF">DESAMIL20_690</name>
</gene>
<protein>
    <submittedName>
        <fullName evidence="1">Uncharacterized protein</fullName>
    </submittedName>
</protein>
<organism evidence="1 2">
    <name type="scientific">Desulfurella amilsii</name>
    <dbReference type="NCBI Taxonomy" id="1562698"/>
    <lineage>
        <taxon>Bacteria</taxon>
        <taxon>Pseudomonadati</taxon>
        <taxon>Campylobacterota</taxon>
        <taxon>Desulfurellia</taxon>
        <taxon>Desulfurellales</taxon>
        <taxon>Desulfurellaceae</taxon>
        <taxon>Desulfurella</taxon>
    </lineage>
</organism>
<accession>A0A1X4XY85</accession>
<dbReference type="STRING" id="1562698.DESAMIL20_690"/>
<comment type="caution">
    <text evidence="1">The sequence shown here is derived from an EMBL/GenBank/DDBJ whole genome shotgun (WGS) entry which is preliminary data.</text>
</comment>
<reference evidence="1 2" key="1">
    <citation type="journal article" date="2017" name="Front. Microbiol.">
        <title>Genome Sequence of Desulfurella amilsii Strain TR1 and Comparative Genomics of Desulfurellaceae Family.</title>
        <authorList>
            <person name="Florentino A.P."/>
            <person name="Stams A.J."/>
            <person name="Sanchez-Andrea I."/>
        </authorList>
    </citation>
    <scope>NUCLEOTIDE SEQUENCE [LARGE SCALE GENOMIC DNA]</scope>
    <source>
        <strain evidence="1 2">TR1</strain>
    </source>
</reference>
<dbReference type="EMBL" id="MDSU01000016">
    <property type="protein sequence ID" value="OSS42506.1"/>
    <property type="molecule type" value="Genomic_DNA"/>
</dbReference>
<evidence type="ECO:0000313" key="2">
    <source>
        <dbReference type="Proteomes" id="UP000194141"/>
    </source>
</evidence>
<dbReference type="RefSeq" id="WP_086033420.1">
    <property type="nucleotide sequence ID" value="NZ_MDSU01000016.1"/>
</dbReference>
<proteinExistence type="predicted"/>
<dbReference type="Proteomes" id="UP000194141">
    <property type="component" value="Unassembled WGS sequence"/>
</dbReference>
<name>A0A1X4XY85_9BACT</name>